<accession>A0AAV7EZJ8</accession>
<protein>
    <recommendedName>
        <fullName evidence="4">Dirigent protein</fullName>
    </recommendedName>
</protein>
<feature type="signal peptide" evidence="4">
    <location>
        <begin position="1"/>
        <end position="32"/>
    </location>
</feature>
<keyword evidence="7" id="KW-1185">Reference proteome</keyword>
<evidence type="ECO:0000313" key="7">
    <source>
        <dbReference type="Proteomes" id="UP000825729"/>
    </source>
</evidence>
<proteinExistence type="inferred from homology"/>
<comment type="function">
    <text evidence="4">Dirigent proteins impart stereoselectivity on the phenoxy radical-coupling reaction, yielding optically active lignans from two molecules of coniferyl alcohol in the biosynthesis of lignans, flavonolignans, and alkaloids and thus plays a central role in plant secondary metabolism.</text>
</comment>
<keyword evidence="4" id="KW-0732">Signal</keyword>
<dbReference type="Proteomes" id="UP000825729">
    <property type="component" value="Unassembled WGS sequence"/>
</dbReference>
<feature type="region of interest" description="Disordered" evidence="5">
    <location>
        <begin position="45"/>
        <end position="80"/>
    </location>
</feature>
<evidence type="ECO:0000256" key="5">
    <source>
        <dbReference type="SAM" id="MobiDB-lite"/>
    </source>
</evidence>
<comment type="caution">
    <text evidence="6">The sequence shown here is derived from an EMBL/GenBank/DDBJ whole genome shotgun (WGS) entry which is preliminary data.</text>
</comment>
<dbReference type="Gene3D" id="2.40.480.10">
    <property type="entry name" value="Allene oxide cyclase-like"/>
    <property type="match status" value="1"/>
</dbReference>
<feature type="compositionally biased region" description="Pro residues" evidence="5">
    <location>
        <begin position="45"/>
        <end position="59"/>
    </location>
</feature>
<dbReference type="GO" id="GO:0009699">
    <property type="term" value="P:phenylpropanoid biosynthetic process"/>
    <property type="evidence" value="ECO:0007669"/>
    <property type="project" value="UniProtKB-ARBA"/>
</dbReference>
<evidence type="ECO:0000313" key="6">
    <source>
        <dbReference type="EMBL" id="KAG9453849.1"/>
    </source>
</evidence>
<evidence type="ECO:0000256" key="4">
    <source>
        <dbReference type="RuleBase" id="RU363099"/>
    </source>
</evidence>
<organism evidence="6 7">
    <name type="scientific">Aristolochia fimbriata</name>
    <name type="common">White veined hardy Dutchman's pipe vine</name>
    <dbReference type="NCBI Taxonomy" id="158543"/>
    <lineage>
        <taxon>Eukaryota</taxon>
        <taxon>Viridiplantae</taxon>
        <taxon>Streptophyta</taxon>
        <taxon>Embryophyta</taxon>
        <taxon>Tracheophyta</taxon>
        <taxon>Spermatophyta</taxon>
        <taxon>Magnoliopsida</taxon>
        <taxon>Magnoliidae</taxon>
        <taxon>Piperales</taxon>
        <taxon>Aristolochiaceae</taxon>
        <taxon>Aristolochia</taxon>
    </lineage>
</organism>
<comment type="subunit">
    <text evidence="2 4">Homodimer.</text>
</comment>
<evidence type="ECO:0000256" key="2">
    <source>
        <dbReference type="ARBA" id="ARBA00011738"/>
    </source>
</evidence>
<feature type="compositionally biased region" description="Low complexity" evidence="5">
    <location>
        <begin position="60"/>
        <end position="71"/>
    </location>
</feature>
<evidence type="ECO:0000256" key="1">
    <source>
        <dbReference type="ARBA" id="ARBA00010746"/>
    </source>
</evidence>
<dbReference type="PANTHER" id="PTHR46215">
    <property type="entry name" value="DIRIGENT PROTEIN 24-RELATED"/>
    <property type="match status" value="1"/>
</dbReference>
<name>A0AAV7EZJ8_ARIFI</name>
<dbReference type="InterPro" id="IPR004265">
    <property type="entry name" value="Dirigent"/>
</dbReference>
<gene>
    <name evidence="6" type="ORF">H6P81_006753</name>
</gene>
<dbReference type="Pfam" id="PF03018">
    <property type="entry name" value="Dirigent"/>
    <property type="match status" value="1"/>
</dbReference>
<dbReference type="GO" id="GO:0048046">
    <property type="term" value="C:apoplast"/>
    <property type="evidence" value="ECO:0007669"/>
    <property type="project" value="UniProtKB-SubCell"/>
</dbReference>
<dbReference type="PANTHER" id="PTHR46215:SF15">
    <property type="entry name" value="DIRIGENT PROTEIN 24"/>
    <property type="match status" value="1"/>
</dbReference>
<evidence type="ECO:0000256" key="3">
    <source>
        <dbReference type="ARBA" id="ARBA00022525"/>
    </source>
</evidence>
<reference evidence="6 7" key="1">
    <citation type="submission" date="2021-07" db="EMBL/GenBank/DDBJ databases">
        <title>The Aristolochia fimbriata genome: insights into angiosperm evolution, floral development and chemical biosynthesis.</title>
        <authorList>
            <person name="Jiao Y."/>
        </authorList>
    </citation>
    <scope>NUCLEOTIDE SEQUENCE [LARGE SCALE GENOMIC DNA]</scope>
    <source>
        <strain evidence="6">IBCAS-2021</strain>
        <tissue evidence="6">Leaf</tissue>
    </source>
</reference>
<dbReference type="AlphaFoldDB" id="A0AAV7EZJ8"/>
<comment type="similarity">
    <text evidence="1 4">Belongs to the plant dirigent protein family.</text>
</comment>
<sequence length="321" mass="33102">MAQQRRIISYVSDLKALACLVLMLAISASCDAAARILDEDQPPLVPSIPLPEAPAPAPVTPEETPATTPTVQPSVAATSPDEHHHPLTFFMHDILGGTHASGRVVTGIVASSNANGALPFARPNGGVFPVNGGVPIPDGAINNNNVPFLTGLGASRSSPTSFVNPNGVGAGTGTINVNGGNALPFVTAGQLPAGSTLQQLLFGTVTVIDDELTEGHEAGSRVVGRAGGFYVASSEDGTSQTMAFTAVLTEEGHHEGSEDTISFFGVHRRVSDESQLAVIGGTGKYADARGYATVKTVHQDEDEQHTTDGVDTVMEIAVYLS</sequence>
<dbReference type="EMBL" id="JAINDJ010000003">
    <property type="protein sequence ID" value="KAG9453849.1"/>
    <property type="molecule type" value="Genomic_DNA"/>
</dbReference>
<keyword evidence="3 4" id="KW-0964">Secreted</keyword>
<comment type="subcellular location">
    <subcellularLocation>
        <location evidence="4">Secreted</location>
        <location evidence="4">Extracellular space</location>
        <location evidence="4">Apoplast</location>
    </subcellularLocation>
</comment>
<feature type="chain" id="PRO_5043095510" description="Dirigent protein" evidence="4">
    <location>
        <begin position="33"/>
        <end position="321"/>
    </location>
</feature>
<keyword evidence="4" id="KW-0052">Apoplast</keyword>
<dbReference type="PROSITE" id="PS51257">
    <property type="entry name" value="PROKAR_LIPOPROTEIN"/>
    <property type="match status" value="1"/>
</dbReference>
<dbReference type="InterPro" id="IPR044859">
    <property type="entry name" value="Allene_oxi_cyc_Dirigent"/>
</dbReference>